<dbReference type="PROSITE" id="PS50110">
    <property type="entry name" value="RESPONSE_REGULATORY"/>
    <property type="match status" value="1"/>
</dbReference>
<dbReference type="InterPro" id="IPR052893">
    <property type="entry name" value="TCS_response_regulator"/>
</dbReference>
<evidence type="ECO:0000256" key="1">
    <source>
        <dbReference type="PROSITE-ProRule" id="PRU00169"/>
    </source>
</evidence>
<feature type="domain" description="Response regulatory" evidence="2">
    <location>
        <begin position="5"/>
        <end position="126"/>
    </location>
</feature>
<dbReference type="AlphaFoldDB" id="A0AAE3W136"/>
<dbReference type="InterPro" id="IPR011006">
    <property type="entry name" value="CheY-like_superfamily"/>
</dbReference>
<evidence type="ECO:0000259" key="2">
    <source>
        <dbReference type="PROSITE" id="PS50110"/>
    </source>
</evidence>
<reference evidence="3 4" key="1">
    <citation type="submission" date="2023-07" db="EMBL/GenBank/DDBJ databases">
        <title>Sequencing the genomes of 1000 actinobacteria strains.</title>
        <authorList>
            <person name="Klenk H.-P."/>
        </authorList>
    </citation>
    <scope>NUCLEOTIDE SEQUENCE [LARGE SCALE GENOMIC DNA]</scope>
    <source>
        <strain evidence="3 4">DSM 44709</strain>
    </source>
</reference>
<keyword evidence="1" id="KW-0597">Phosphoprotein</keyword>
<protein>
    <submittedName>
        <fullName evidence="3">CheY-like chemotaxis protein</fullName>
    </submittedName>
</protein>
<accession>A0AAE3W136</accession>
<sequence>MNEKLIMVVEDSDEDVEAIGRAIGRSHPDIRLEFVRAGTDVLPRLTADGARRPDMILLDLNMPGESGLDVLRRLRAHPELASLTVVVFTSSEDPAEAGACYAAGADSYIYKPINFALFQTVLRQTLDYWRSKPRD</sequence>
<dbReference type="RefSeq" id="WP_307241589.1">
    <property type="nucleotide sequence ID" value="NZ_JAUSUZ010000001.1"/>
</dbReference>
<dbReference type="EMBL" id="JAUSUZ010000001">
    <property type="protein sequence ID" value="MDQ0367509.1"/>
    <property type="molecule type" value="Genomic_DNA"/>
</dbReference>
<dbReference type="CDD" id="cd17557">
    <property type="entry name" value="REC_Rcp-like"/>
    <property type="match status" value="1"/>
</dbReference>
<dbReference type="Gene3D" id="3.40.50.2300">
    <property type="match status" value="1"/>
</dbReference>
<feature type="modified residue" description="4-aspartylphosphate" evidence="1">
    <location>
        <position position="59"/>
    </location>
</feature>
<evidence type="ECO:0000313" key="4">
    <source>
        <dbReference type="Proteomes" id="UP001240236"/>
    </source>
</evidence>
<dbReference type="SUPFAM" id="SSF52172">
    <property type="entry name" value="CheY-like"/>
    <property type="match status" value="1"/>
</dbReference>
<dbReference type="GO" id="GO:0000160">
    <property type="term" value="P:phosphorelay signal transduction system"/>
    <property type="evidence" value="ECO:0007669"/>
    <property type="project" value="InterPro"/>
</dbReference>
<comment type="caution">
    <text evidence="3">The sequence shown here is derived from an EMBL/GenBank/DDBJ whole genome shotgun (WGS) entry which is preliminary data.</text>
</comment>
<dbReference type="Proteomes" id="UP001240236">
    <property type="component" value="Unassembled WGS sequence"/>
</dbReference>
<dbReference type="PANTHER" id="PTHR44520">
    <property type="entry name" value="RESPONSE REGULATOR RCP1-RELATED"/>
    <property type="match status" value="1"/>
</dbReference>
<dbReference type="Pfam" id="PF00072">
    <property type="entry name" value="Response_reg"/>
    <property type="match status" value="1"/>
</dbReference>
<dbReference type="InterPro" id="IPR001789">
    <property type="entry name" value="Sig_transdc_resp-reg_receiver"/>
</dbReference>
<gene>
    <name evidence="3" type="ORF">J2S42_004178</name>
</gene>
<name>A0AAE3W136_9ACTN</name>
<evidence type="ECO:0000313" key="3">
    <source>
        <dbReference type="EMBL" id="MDQ0367509.1"/>
    </source>
</evidence>
<keyword evidence="4" id="KW-1185">Reference proteome</keyword>
<dbReference type="SMART" id="SM00448">
    <property type="entry name" value="REC"/>
    <property type="match status" value="1"/>
</dbReference>
<proteinExistence type="predicted"/>
<organism evidence="3 4">
    <name type="scientific">Catenuloplanes indicus</name>
    <dbReference type="NCBI Taxonomy" id="137267"/>
    <lineage>
        <taxon>Bacteria</taxon>
        <taxon>Bacillati</taxon>
        <taxon>Actinomycetota</taxon>
        <taxon>Actinomycetes</taxon>
        <taxon>Micromonosporales</taxon>
        <taxon>Micromonosporaceae</taxon>
        <taxon>Catenuloplanes</taxon>
    </lineage>
</organism>